<dbReference type="InterPro" id="IPR004613">
    <property type="entry name" value="RNase_J"/>
</dbReference>
<evidence type="ECO:0000256" key="11">
    <source>
        <dbReference type="PIRSR" id="PIRSR004803-1"/>
    </source>
</evidence>
<evidence type="ECO:0000256" key="12">
    <source>
        <dbReference type="PIRSR" id="PIRSR004803-2"/>
    </source>
</evidence>
<feature type="binding site" evidence="13">
    <location>
        <position position="78"/>
    </location>
    <ligand>
        <name>Zn(2+)</name>
        <dbReference type="ChEBI" id="CHEBI:29105"/>
        <label>2</label>
        <note>catalytic</note>
    </ligand>
</feature>
<evidence type="ECO:0000256" key="2">
    <source>
        <dbReference type="ARBA" id="ARBA00022490"/>
    </source>
</evidence>
<evidence type="ECO:0000256" key="7">
    <source>
        <dbReference type="ARBA" id="ARBA00022833"/>
    </source>
</evidence>
<keyword evidence="6 10" id="KW-0378">Hydrolase</keyword>
<dbReference type="EMBL" id="FOJI01000002">
    <property type="protein sequence ID" value="SEV94185.1"/>
    <property type="molecule type" value="Genomic_DNA"/>
</dbReference>
<feature type="binding site" evidence="13">
    <location>
        <position position="389"/>
    </location>
    <ligand>
        <name>Zn(2+)</name>
        <dbReference type="ChEBI" id="CHEBI:29105"/>
        <label>1</label>
        <note>catalytic</note>
    </ligand>
</feature>
<feature type="active site" description="Proton donor" evidence="11">
    <location>
        <position position="196"/>
    </location>
</feature>
<dbReference type="InterPro" id="IPR001279">
    <property type="entry name" value="Metallo-B-lactamas"/>
</dbReference>
<dbReference type="Pfam" id="PF17770">
    <property type="entry name" value="RNase_J_C"/>
    <property type="match status" value="1"/>
</dbReference>
<comment type="cofactor">
    <cofactor evidence="13">
        <name>Zn(2+)</name>
        <dbReference type="ChEBI" id="CHEBI:29105"/>
    </cofactor>
    <text evidence="13">Binds 2 Zn(2+) ions per subunit. It is not clear if Zn(2+) or Mg(2+) is physiologically important.</text>
</comment>
<dbReference type="PANTHER" id="PTHR43694:SF1">
    <property type="entry name" value="RIBONUCLEASE J"/>
    <property type="match status" value="1"/>
</dbReference>
<evidence type="ECO:0000256" key="1">
    <source>
        <dbReference type="ARBA" id="ARBA00004496"/>
    </source>
</evidence>
<keyword evidence="16" id="KW-1185">Reference proteome</keyword>
<feature type="binding site" evidence="13">
    <location>
        <position position="49"/>
    </location>
    <ligand>
        <name>Ca(2+)</name>
        <dbReference type="ChEBI" id="CHEBI:29108"/>
    </ligand>
</feature>
<dbReference type="GO" id="GO:0004534">
    <property type="term" value="F:5'-3' RNA exonuclease activity"/>
    <property type="evidence" value="ECO:0007669"/>
    <property type="project" value="UniProtKB-UniRule"/>
</dbReference>
<dbReference type="NCBIfam" id="TIGR00649">
    <property type="entry name" value="MG423"/>
    <property type="match status" value="1"/>
</dbReference>
<sequence length="554" mass="60957">MKKENNGTVKIIPIGGLEQIGMNMTAIESEDSIIVIDCGLAFPDDEMLGIDLVIPDITYLKDNIAKVKGFVITHGHEDHIGAIPYVLKEVNVPIYATKLTMGIIESKLKEHNLMREVKRKVIKYGQSINLGCFRIEFIRTNHSIADSAAFAIFTPAGTIVHTGDFKVDYTPVFGDPIDLQRFGELGKKGVLALMCDSTNVLRPGFTMSEKTVGKTFDTIFSENIHSRIIIATFASNVDRVQQIINSACKFKRKVCVEGRSMVNIVGVAQELGFLDIPAGTLIETEQMKNYTNEQIVLITTGSQGETMAALSRMAASLHRKVSIQPGDVVIFSSTPIPGNEKSVSKVINELGMKGAKVIFQDAHVSGHACEEEIKLMYSIIKPKYSIPVHGEYRHLKGQAELAEGLGIKKENIFVLRSGDVLELSEEKAEVVGKVQTGAILVDGLGVGDVGNIVLRDRQNLAENGIIIVVLTLEKFSNQLLSGPDIVSRGFVYVRESEGLMDDAKAVVEKSVQHCLDKNISDWSKIKGIIKDDLSDYMWKKMKRNPVILPIIMEA</sequence>
<name>A0A1I0N047_9FIRM</name>
<dbReference type="PROSITE" id="PS01292">
    <property type="entry name" value="UPF0036"/>
    <property type="match status" value="1"/>
</dbReference>
<comment type="subunit">
    <text evidence="10">Homodimer, may be a subunit of the RNA degradosome.</text>
</comment>
<dbReference type="Proteomes" id="UP000199701">
    <property type="component" value="Unassembled WGS sequence"/>
</dbReference>
<comment type="similarity">
    <text evidence="10">Belongs to the metallo-beta-lactamase superfamily. RNA-metabolizing metallo-beta-lactamase-like family. Bacterial RNase J subfamily.</text>
</comment>
<dbReference type="SUPFAM" id="SSF56281">
    <property type="entry name" value="Metallo-hydrolase/oxidoreductase"/>
    <property type="match status" value="1"/>
</dbReference>
<feature type="binding site" evidence="13">
    <location>
        <position position="442"/>
    </location>
    <ligand>
        <name>Ca(2+)</name>
        <dbReference type="ChEBI" id="CHEBI:29108"/>
    </ligand>
</feature>
<dbReference type="InterPro" id="IPR055132">
    <property type="entry name" value="RNase_J_b_CASP"/>
</dbReference>
<feature type="binding site" evidence="13">
    <location>
        <position position="79"/>
    </location>
    <ligand>
        <name>Zn(2+)</name>
        <dbReference type="ChEBI" id="CHEBI:29105"/>
        <label>2</label>
        <note>catalytic</note>
    </ligand>
</feature>
<keyword evidence="2 10" id="KW-0963">Cytoplasm</keyword>
<dbReference type="Gene3D" id="3.10.20.580">
    <property type="match status" value="1"/>
</dbReference>
<accession>A0A1I0N047</accession>
<keyword evidence="3 10" id="KW-0540">Nuclease</keyword>
<dbReference type="GO" id="GO:0005737">
    <property type="term" value="C:cytoplasm"/>
    <property type="evidence" value="ECO:0007669"/>
    <property type="project" value="UniProtKB-SubCell"/>
</dbReference>
<dbReference type="InterPro" id="IPR001587">
    <property type="entry name" value="RNase_J_CS"/>
</dbReference>
<dbReference type="Pfam" id="PF00753">
    <property type="entry name" value="Lactamase_B"/>
    <property type="match status" value="1"/>
</dbReference>
<keyword evidence="10" id="KW-0698">rRNA processing</keyword>
<evidence type="ECO:0000256" key="6">
    <source>
        <dbReference type="ARBA" id="ARBA00022801"/>
    </source>
</evidence>
<dbReference type="GO" id="GO:0003723">
    <property type="term" value="F:RNA binding"/>
    <property type="evidence" value="ECO:0007669"/>
    <property type="project" value="UniProtKB-UniRule"/>
</dbReference>
<feature type="binding site" evidence="13">
    <location>
        <position position="51"/>
    </location>
    <ligand>
        <name>Ca(2+)</name>
        <dbReference type="ChEBI" id="CHEBI:29108"/>
    </ligand>
</feature>
<dbReference type="GO" id="GO:0006364">
    <property type="term" value="P:rRNA processing"/>
    <property type="evidence" value="ECO:0007669"/>
    <property type="project" value="UniProtKB-UniRule"/>
</dbReference>
<proteinExistence type="inferred from homology"/>
<reference evidence="15 16" key="1">
    <citation type="submission" date="2016-10" db="EMBL/GenBank/DDBJ databases">
        <authorList>
            <person name="de Groot N.N."/>
        </authorList>
    </citation>
    <scope>NUCLEOTIDE SEQUENCE [LARGE SCALE GENOMIC DNA]</scope>
    <source>
        <strain evidence="15 16">DSM 9179</strain>
    </source>
</reference>
<dbReference type="OrthoDB" id="9758375at2"/>
<dbReference type="Pfam" id="PF07521">
    <property type="entry name" value="RMMBL"/>
    <property type="match status" value="1"/>
</dbReference>
<keyword evidence="13" id="KW-0106">Calcium</keyword>
<dbReference type="AlphaFoldDB" id="A0A1I0N047"/>
<comment type="cofactor">
    <cofactor evidence="13">
        <name>Ca(2+)</name>
        <dbReference type="ChEBI" id="CHEBI:29108"/>
    </cofactor>
    <text evidence="13">Binds 1 Ca(2+) cation per subunit. Seen in 1 crystal structure, it is not clear if it is physiologically important.</text>
</comment>
<keyword evidence="8 10" id="KW-0269">Exonuclease</keyword>
<dbReference type="SMART" id="SM00849">
    <property type="entry name" value="Lactamase_B"/>
    <property type="match status" value="1"/>
</dbReference>
<keyword evidence="5 10" id="KW-0255">Endonuclease</keyword>
<dbReference type="Pfam" id="PF22505">
    <property type="entry name" value="RNase_J_b_CASP"/>
    <property type="match status" value="1"/>
</dbReference>
<dbReference type="PANTHER" id="PTHR43694">
    <property type="entry name" value="RIBONUCLEASE J"/>
    <property type="match status" value="1"/>
</dbReference>
<dbReference type="CDD" id="cd07714">
    <property type="entry name" value="RNaseJ_MBL-fold"/>
    <property type="match status" value="1"/>
</dbReference>
<feature type="binding site" evidence="13">
    <location>
        <position position="164"/>
    </location>
    <ligand>
        <name>Zn(2+)</name>
        <dbReference type="ChEBI" id="CHEBI:29105"/>
        <label>2</label>
        <note>catalytic</note>
    </ligand>
</feature>
<gene>
    <name evidence="10" type="primary">rnj</name>
    <name evidence="15" type="ORF">SAMN05421659_102273</name>
</gene>
<dbReference type="InterPro" id="IPR041636">
    <property type="entry name" value="RNase_J_C"/>
</dbReference>
<dbReference type="EC" id="3.1.-.-" evidence="10"/>
<evidence type="ECO:0000259" key="14">
    <source>
        <dbReference type="SMART" id="SM00849"/>
    </source>
</evidence>
<feature type="binding site" evidence="10 12">
    <location>
        <begin position="363"/>
        <end position="367"/>
    </location>
    <ligand>
        <name>substrate</name>
    </ligand>
</feature>
<feature type="binding site" evidence="13">
    <location>
        <position position="76"/>
    </location>
    <ligand>
        <name>Zn(2+)</name>
        <dbReference type="ChEBI" id="CHEBI:29105"/>
        <label>1</label>
        <note>catalytic</note>
    </ligand>
</feature>
<evidence type="ECO:0000256" key="3">
    <source>
        <dbReference type="ARBA" id="ARBA00022722"/>
    </source>
</evidence>
<keyword evidence="7 13" id="KW-0862">Zinc</keyword>
<feature type="active site" description="Proton acceptor" evidence="11">
    <location>
        <position position="367"/>
    </location>
</feature>
<dbReference type="InterPro" id="IPR036866">
    <property type="entry name" value="RibonucZ/Hydroxyglut_hydro"/>
</dbReference>
<dbReference type="RefSeq" id="WP_092450707.1">
    <property type="nucleotide sequence ID" value="NZ_FOJI01000002.1"/>
</dbReference>
<keyword evidence="9 10" id="KW-0694">RNA-binding</keyword>
<dbReference type="InterPro" id="IPR011108">
    <property type="entry name" value="RMMBL"/>
</dbReference>
<evidence type="ECO:0000256" key="13">
    <source>
        <dbReference type="PIRSR" id="PIRSR004803-3"/>
    </source>
</evidence>
<feature type="domain" description="Metallo-beta-lactamase" evidence="14">
    <location>
        <begin position="21"/>
        <end position="216"/>
    </location>
</feature>
<dbReference type="Gene3D" id="3.40.50.10710">
    <property type="entry name" value="Metallo-hydrolase/oxidoreductase"/>
    <property type="match status" value="1"/>
</dbReference>
<evidence type="ECO:0000256" key="8">
    <source>
        <dbReference type="ARBA" id="ARBA00022839"/>
    </source>
</evidence>
<dbReference type="GO" id="GO:0008270">
    <property type="term" value="F:zinc ion binding"/>
    <property type="evidence" value="ECO:0007669"/>
    <property type="project" value="InterPro"/>
</dbReference>
<dbReference type="STRING" id="99656.SAMN05421659_102273"/>
<dbReference type="FunFam" id="3.10.20.580:FF:000001">
    <property type="entry name" value="Ribonuclease J"/>
    <property type="match status" value="1"/>
</dbReference>
<dbReference type="Gene3D" id="3.60.15.10">
    <property type="entry name" value="Ribonuclease Z/Hydroxyacylglutathione hydrolase-like"/>
    <property type="match status" value="1"/>
</dbReference>
<feature type="binding site" evidence="13">
    <location>
        <position position="142"/>
    </location>
    <ligand>
        <name>Zn(2+)</name>
        <dbReference type="ChEBI" id="CHEBI:29105"/>
        <label>1</label>
        <note>catalytic</note>
    </ligand>
</feature>
<evidence type="ECO:0000256" key="5">
    <source>
        <dbReference type="ARBA" id="ARBA00022759"/>
    </source>
</evidence>
<feature type="binding site" evidence="12">
    <location>
        <begin position="234"/>
        <end position="236"/>
    </location>
    <ligand>
        <name>substrate</name>
    </ligand>
</feature>
<comment type="subcellular location">
    <subcellularLocation>
        <location evidence="1 10">Cytoplasm</location>
    </subcellularLocation>
</comment>
<evidence type="ECO:0000256" key="10">
    <source>
        <dbReference type="HAMAP-Rule" id="MF_01491"/>
    </source>
</evidence>
<evidence type="ECO:0000256" key="9">
    <source>
        <dbReference type="ARBA" id="ARBA00022884"/>
    </source>
</evidence>
<dbReference type="InterPro" id="IPR042173">
    <property type="entry name" value="RNase_J_2"/>
</dbReference>
<dbReference type="InterPro" id="IPR030854">
    <property type="entry name" value="RNase_J_bac"/>
</dbReference>
<keyword evidence="4 13" id="KW-0479">Metal-binding</keyword>
<evidence type="ECO:0000256" key="4">
    <source>
        <dbReference type="ARBA" id="ARBA00022723"/>
    </source>
</evidence>
<organism evidence="15 16">
    <name type="scientific">[Clostridium] fimetarium</name>
    <dbReference type="NCBI Taxonomy" id="99656"/>
    <lineage>
        <taxon>Bacteria</taxon>
        <taxon>Bacillati</taxon>
        <taxon>Bacillota</taxon>
        <taxon>Clostridia</taxon>
        <taxon>Lachnospirales</taxon>
        <taxon>Lachnospiraceae</taxon>
    </lineage>
</organism>
<dbReference type="PIRSF" id="PIRSF004803">
    <property type="entry name" value="RnjA"/>
    <property type="match status" value="1"/>
</dbReference>
<evidence type="ECO:0000313" key="16">
    <source>
        <dbReference type="Proteomes" id="UP000199701"/>
    </source>
</evidence>
<dbReference type="GO" id="GO:0004521">
    <property type="term" value="F:RNA endonuclease activity"/>
    <property type="evidence" value="ECO:0007669"/>
    <property type="project" value="UniProtKB-UniRule"/>
</dbReference>
<comment type="function">
    <text evidence="10">An RNase that has 5'-3' exonuclease and possibly endonuclease activity. Involved in maturation of rRNA and in some organisms also mRNA maturation and/or decay.</text>
</comment>
<feature type="binding site" evidence="13">
    <location>
        <position position="74"/>
    </location>
    <ligand>
        <name>Zn(2+)</name>
        <dbReference type="ChEBI" id="CHEBI:29105"/>
        <label>1</label>
        <note>catalytic</note>
    </ligand>
</feature>
<protein>
    <recommendedName>
        <fullName evidence="10">Ribonuclease J</fullName>
        <shortName evidence="10">RNase J</shortName>
        <ecNumber evidence="10">3.1.-.-</ecNumber>
    </recommendedName>
</protein>
<dbReference type="HAMAP" id="MF_01491">
    <property type="entry name" value="RNase_J_bact"/>
    <property type="match status" value="1"/>
</dbReference>
<evidence type="ECO:0000313" key="15">
    <source>
        <dbReference type="EMBL" id="SEV94185.1"/>
    </source>
</evidence>